<accession>A0A396I330</accession>
<proteinExistence type="predicted"/>
<gene>
    <name evidence="2" type="ORF">MtrunA17_Chr5g0438531</name>
</gene>
<dbReference type="Gramene" id="rna32789">
    <property type="protein sequence ID" value="RHN57267.1"/>
    <property type="gene ID" value="gene32789"/>
</dbReference>
<name>A0A396I330_MEDTR</name>
<feature type="region of interest" description="Disordered" evidence="1">
    <location>
        <begin position="1"/>
        <end position="64"/>
    </location>
</feature>
<dbReference type="EMBL" id="PSQE01000005">
    <property type="protein sequence ID" value="RHN57267.1"/>
    <property type="molecule type" value="Genomic_DNA"/>
</dbReference>
<dbReference type="AlphaFoldDB" id="A0A396I330"/>
<comment type="caution">
    <text evidence="2">The sequence shown here is derived from an EMBL/GenBank/DDBJ whole genome shotgun (WGS) entry which is preliminary data.</text>
</comment>
<reference evidence="3" key="1">
    <citation type="journal article" date="2018" name="Nat. Plants">
        <title>Whole-genome landscape of Medicago truncatula symbiotic genes.</title>
        <authorList>
            <person name="Pecrix Y."/>
            <person name="Staton S.E."/>
            <person name="Sallet E."/>
            <person name="Lelandais-Briere C."/>
            <person name="Moreau S."/>
            <person name="Carrere S."/>
            <person name="Blein T."/>
            <person name="Jardinaud M.F."/>
            <person name="Latrasse D."/>
            <person name="Zouine M."/>
            <person name="Zahm M."/>
            <person name="Kreplak J."/>
            <person name="Mayjonade B."/>
            <person name="Satge C."/>
            <person name="Perez M."/>
            <person name="Cauet S."/>
            <person name="Marande W."/>
            <person name="Chantry-Darmon C."/>
            <person name="Lopez-Roques C."/>
            <person name="Bouchez O."/>
            <person name="Berard A."/>
            <person name="Debelle F."/>
            <person name="Munos S."/>
            <person name="Bendahmane A."/>
            <person name="Berges H."/>
            <person name="Niebel A."/>
            <person name="Buitink J."/>
            <person name="Frugier F."/>
            <person name="Benhamed M."/>
            <person name="Crespi M."/>
            <person name="Gouzy J."/>
            <person name="Gamas P."/>
        </authorList>
    </citation>
    <scope>NUCLEOTIDE SEQUENCE [LARGE SCALE GENOMIC DNA]</scope>
    <source>
        <strain evidence="3">cv. Jemalong A17</strain>
    </source>
</reference>
<evidence type="ECO:0000256" key="1">
    <source>
        <dbReference type="SAM" id="MobiDB-lite"/>
    </source>
</evidence>
<sequence>MAHFFTFDMRFEGEGYREEDPPTEEDHEELKKTRESIIKALHEEDIRSNESIPDSDDDEQDFQEIKDPRQDAAATAHAVNKVLEELIQSTASKKICDVHHLDRQILTKVLGNLKDSIAQETLNQLQLPASKKICYAHNDDEKSLKNLITQETSINLHNVSDREMLEVLI</sequence>
<feature type="compositionally biased region" description="Acidic residues" evidence="1">
    <location>
        <begin position="53"/>
        <end position="62"/>
    </location>
</feature>
<dbReference type="Proteomes" id="UP000265566">
    <property type="component" value="Chromosome 5"/>
</dbReference>
<organism evidence="2 3">
    <name type="scientific">Medicago truncatula</name>
    <name type="common">Barrel medic</name>
    <name type="synonym">Medicago tribuloides</name>
    <dbReference type="NCBI Taxonomy" id="3880"/>
    <lineage>
        <taxon>Eukaryota</taxon>
        <taxon>Viridiplantae</taxon>
        <taxon>Streptophyta</taxon>
        <taxon>Embryophyta</taxon>
        <taxon>Tracheophyta</taxon>
        <taxon>Spermatophyta</taxon>
        <taxon>Magnoliopsida</taxon>
        <taxon>eudicotyledons</taxon>
        <taxon>Gunneridae</taxon>
        <taxon>Pentapetalae</taxon>
        <taxon>rosids</taxon>
        <taxon>fabids</taxon>
        <taxon>Fabales</taxon>
        <taxon>Fabaceae</taxon>
        <taxon>Papilionoideae</taxon>
        <taxon>50 kb inversion clade</taxon>
        <taxon>NPAAA clade</taxon>
        <taxon>Hologalegina</taxon>
        <taxon>IRL clade</taxon>
        <taxon>Trifolieae</taxon>
        <taxon>Medicago</taxon>
    </lineage>
</organism>
<evidence type="ECO:0000313" key="2">
    <source>
        <dbReference type="EMBL" id="RHN57267.1"/>
    </source>
</evidence>
<feature type="compositionally biased region" description="Basic and acidic residues" evidence="1">
    <location>
        <begin position="28"/>
        <end position="48"/>
    </location>
</feature>
<evidence type="ECO:0000313" key="3">
    <source>
        <dbReference type="Proteomes" id="UP000265566"/>
    </source>
</evidence>
<feature type="compositionally biased region" description="Basic and acidic residues" evidence="1">
    <location>
        <begin position="9"/>
        <end position="20"/>
    </location>
</feature>
<protein>
    <submittedName>
        <fullName evidence="2">Uncharacterized protein</fullName>
    </submittedName>
</protein>